<evidence type="ECO:0000313" key="8">
    <source>
        <dbReference type="Proteomes" id="UP000184052"/>
    </source>
</evidence>
<dbReference type="GO" id="GO:0005886">
    <property type="term" value="C:plasma membrane"/>
    <property type="evidence" value="ECO:0007669"/>
    <property type="project" value="UniProtKB-SubCell"/>
</dbReference>
<dbReference type="Proteomes" id="UP000184052">
    <property type="component" value="Unassembled WGS sequence"/>
</dbReference>
<feature type="transmembrane region" description="Helical" evidence="5">
    <location>
        <begin position="163"/>
        <end position="186"/>
    </location>
</feature>
<dbReference type="PANTHER" id="PTHR39344:SF1">
    <property type="entry name" value="UPF0182 PROTEIN SLL1060"/>
    <property type="match status" value="1"/>
</dbReference>
<feature type="transmembrane region" description="Helical" evidence="5">
    <location>
        <begin position="60"/>
        <end position="82"/>
    </location>
</feature>
<reference evidence="7 8" key="1">
    <citation type="submission" date="2016-11" db="EMBL/GenBank/DDBJ databases">
        <authorList>
            <person name="Jaros S."/>
            <person name="Januszkiewicz K."/>
            <person name="Wedrychowicz H."/>
        </authorList>
    </citation>
    <scope>NUCLEOTIDE SEQUENCE [LARGE SCALE GENOMIC DNA]</scope>
    <source>
        <strain evidence="7 8">DSM 17477</strain>
    </source>
</reference>
<sequence>MADNKKKQNTLNKANIFGIIIFLVIVVGISSFGSLISFVSDYKWFSEVGYTGTFLTKLRTQFMIGVPLFIVLMIVFNYYLTYLKKKYFKEMSLTLDKDNMKKVNLGIRLGSIVLAFFFTVSVVSSMWFEILEFIDGQLFNVSDPIFNQDIGFYVFKLPFINSILNFLMAMLFIFIVITVAFNMIIFTAKTTTRMRSGEKVIDFEELSHKRKPFNDTIDKKTITNILNQVAFFGAAFLLILGIRSWLRSYDLLYSTRGKVYGASYTDIMVSLKLYRITAVAAIAGAVTFFLGARRKNLILALAMPAALIVITIAGGIVGGAVETFVVEPDQISKEMKYIEYNIEYTQKAYGLENVKEVEYPVKYDLSKNDINVNSKIINNIRINDYRPIEQVYNQIQGIRPYYVYNDVDIDRYTINGEYKQVFLSARELDQSKLDSQAQTWINQVLKYTHGYGFSLSPVNNVTSEGQPILLVKDIPPTTTTDLNITQPEIYFGEMTNDYVIVNTDEEEFDYPSGSDNVMTFYDGTAGIELSGMNKLLFTIRQGSLKIFISNNINSDSRIILHRNILTRVKKIAPFLTFGSDPYLVVNQDDGKLYWIIEAFSLSEKYPYSQPIEDYSYNYIRNPIKVVIDAYNGDTDFYITDKTDALAATYREIFPDLFKDLDEMPQGIKEHIRYAQEYFNVQSEIYRTYHMENPTVFFGREDLWEISEEKYMEAVQKVESNYVMFELPGEDDVEFLLSVPYSPVGKNNMTALFAARNDGDKYGELVLYRYSKNENIPGTNMIESRIDQDSEISPQLTLWSQEGSNVLRGNILVIPIEESLLYIEPIYLQADNENSLPEMKKVIAAYADNIVMEDTLEEALNSLFGSDYDSGEGGGIEDKTTKDLIIEANELYKKADEALKNGEWARYGIYIEQLKKVLTQLEINEGIELEVEEPEEEPTTDEEPAEQPVTPINPQ</sequence>
<protein>
    <recommendedName>
        <fullName evidence="5">UPF0182 protein SAMN02745751_00175</fullName>
    </recommendedName>
</protein>
<evidence type="ECO:0000256" key="3">
    <source>
        <dbReference type="ARBA" id="ARBA00022989"/>
    </source>
</evidence>
<feature type="region of interest" description="Disordered" evidence="6">
    <location>
        <begin position="926"/>
        <end position="954"/>
    </location>
</feature>
<feature type="transmembrane region" description="Helical" evidence="5">
    <location>
        <begin position="297"/>
        <end position="321"/>
    </location>
</feature>
<evidence type="ECO:0000256" key="5">
    <source>
        <dbReference type="HAMAP-Rule" id="MF_01600"/>
    </source>
</evidence>
<dbReference type="PANTHER" id="PTHR39344">
    <property type="entry name" value="UPF0182 PROTEIN SLL1060"/>
    <property type="match status" value="1"/>
</dbReference>
<dbReference type="GO" id="GO:0005576">
    <property type="term" value="C:extracellular region"/>
    <property type="evidence" value="ECO:0007669"/>
    <property type="project" value="TreeGrafter"/>
</dbReference>
<feature type="transmembrane region" description="Helical" evidence="5">
    <location>
        <begin position="103"/>
        <end position="128"/>
    </location>
</feature>
<dbReference type="AlphaFoldDB" id="A0A1M6AMI7"/>
<gene>
    <name evidence="7" type="ORF">SAMN02745751_00175</name>
</gene>
<keyword evidence="2 5" id="KW-0812">Transmembrane</keyword>
<feature type="transmembrane region" description="Helical" evidence="5">
    <location>
        <begin position="273"/>
        <end position="290"/>
    </location>
</feature>
<feature type="compositionally biased region" description="Acidic residues" evidence="6">
    <location>
        <begin position="926"/>
        <end position="944"/>
    </location>
</feature>
<dbReference type="Pfam" id="PF03699">
    <property type="entry name" value="UPF0182"/>
    <property type="match status" value="1"/>
</dbReference>
<keyword evidence="1 5" id="KW-1003">Cell membrane</keyword>
<comment type="similarity">
    <text evidence="5">Belongs to the UPF0182 family.</text>
</comment>
<dbReference type="InterPro" id="IPR005372">
    <property type="entry name" value="UPF0182"/>
</dbReference>
<evidence type="ECO:0000256" key="2">
    <source>
        <dbReference type="ARBA" id="ARBA00022692"/>
    </source>
</evidence>
<proteinExistence type="inferred from homology"/>
<evidence type="ECO:0000313" key="7">
    <source>
        <dbReference type="EMBL" id="SHI37651.1"/>
    </source>
</evidence>
<dbReference type="EMBL" id="FQZL01000004">
    <property type="protein sequence ID" value="SHI37651.1"/>
    <property type="molecule type" value="Genomic_DNA"/>
</dbReference>
<organism evidence="7 8">
    <name type="scientific">Dethiosulfatibacter aminovorans DSM 17477</name>
    <dbReference type="NCBI Taxonomy" id="1121476"/>
    <lineage>
        <taxon>Bacteria</taxon>
        <taxon>Bacillati</taxon>
        <taxon>Bacillota</taxon>
        <taxon>Tissierellia</taxon>
        <taxon>Dethiosulfatibacter</taxon>
    </lineage>
</organism>
<dbReference type="STRING" id="1121476.SAMN02745751_00175"/>
<dbReference type="OrthoDB" id="9763654at2"/>
<comment type="subcellular location">
    <subcellularLocation>
        <location evidence="5">Cell membrane</location>
        <topology evidence="5">Multi-pass membrane protein</topology>
    </subcellularLocation>
</comment>
<accession>A0A1M6AMI7</accession>
<name>A0A1M6AMI7_9FIRM</name>
<keyword evidence="3 5" id="KW-1133">Transmembrane helix</keyword>
<keyword evidence="8" id="KW-1185">Reference proteome</keyword>
<dbReference type="RefSeq" id="WP_073045674.1">
    <property type="nucleotide sequence ID" value="NZ_FQZL01000004.1"/>
</dbReference>
<keyword evidence="4 5" id="KW-0472">Membrane</keyword>
<dbReference type="HAMAP" id="MF_01600">
    <property type="entry name" value="UPF0182"/>
    <property type="match status" value="1"/>
</dbReference>
<feature type="transmembrane region" description="Helical" evidence="5">
    <location>
        <begin position="16"/>
        <end position="40"/>
    </location>
</feature>
<feature type="transmembrane region" description="Helical" evidence="5">
    <location>
        <begin position="229"/>
        <end position="246"/>
    </location>
</feature>
<evidence type="ECO:0000256" key="4">
    <source>
        <dbReference type="ARBA" id="ARBA00023136"/>
    </source>
</evidence>
<evidence type="ECO:0000256" key="6">
    <source>
        <dbReference type="SAM" id="MobiDB-lite"/>
    </source>
</evidence>
<evidence type="ECO:0000256" key="1">
    <source>
        <dbReference type="ARBA" id="ARBA00022475"/>
    </source>
</evidence>